<keyword evidence="3 14" id="KW-0418">Kinase</keyword>
<evidence type="ECO:0000313" key="15">
    <source>
        <dbReference type="Proteomes" id="UP000736672"/>
    </source>
</evidence>
<organism evidence="14 15">
    <name type="scientific">Fusarium solani</name>
    <name type="common">Filamentous fungus</name>
    <dbReference type="NCBI Taxonomy" id="169388"/>
    <lineage>
        <taxon>Eukaryota</taxon>
        <taxon>Fungi</taxon>
        <taxon>Dikarya</taxon>
        <taxon>Ascomycota</taxon>
        <taxon>Pezizomycotina</taxon>
        <taxon>Sordariomycetes</taxon>
        <taxon>Hypocreomycetidae</taxon>
        <taxon>Hypocreales</taxon>
        <taxon>Nectriaceae</taxon>
        <taxon>Fusarium</taxon>
        <taxon>Fusarium solani species complex</taxon>
    </lineage>
</organism>
<feature type="compositionally biased region" description="Basic and acidic residues" evidence="12">
    <location>
        <begin position="336"/>
        <end position="350"/>
    </location>
</feature>
<dbReference type="PROSITE" id="PS00108">
    <property type="entry name" value="PROTEIN_KINASE_ST"/>
    <property type="match status" value="1"/>
</dbReference>
<keyword evidence="2 10" id="KW-0547">Nucleotide-binding</keyword>
<evidence type="ECO:0000256" key="7">
    <source>
        <dbReference type="ARBA" id="ARBA00049014"/>
    </source>
</evidence>
<dbReference type="Gene3D" id="1.10.510.10">
    <property type="entry name" value="Transferase(Phosphotransferase) domain 1"/>
    <property type="match status" value="2"/>
</dbReference>
<comment type="catalytic activity">
    <reaction evidence="7">
        <text>L-seryl-[protein] + ATP = O-phospho-L-seryl-[protein] + ADP + H(+)</text>
        <dbReference type="Rhea" id="RHEA:17989"/>
        <dbReference type="Rhea" id="RHEA-COMP:9863"/>
        <dbReference type="Rhea" id="RHEA-COMP:11604"/>
        <dbReference type="ChEBI" id="CHEBI:15378"/>
        <dbReference type="ChEBI" id="CHEBI:29999"/>
        <dbReference type="ChEBI" id="CHEBI:30616"/>
        <dbReference type="ChEBI" id="CHEBI:83421"/>
        <dbReference type="ChEBI" id="CHEBI:456216"/>
        <dbReference type="EC" id="2.7.12.2"/>
    </reaction>
</comment>
<evidence type="ECO:0000259" key="13">
    <source>
        <dbReference type="PROSITE" id="PS50011"/>
    </source>
</evidence>
<dbReference type="GO" id="GO:0004674">
    <property type="term" value="F:protein serine/threonine kinase activity"/>
    <property type="evidence" value="ECO:0007669"/>
    <property type="project" value="UniProtKB-KW"/>
</dbReference>
<evidence type="ECO:0000256" key="6">
    <source>
        <dbReference type="ARBA" id="ARBA00038999"/>
    </source>
</evidence>
<dbReference type="SUPFAM" id="SSF56112">
    <property type="entry name" value="Protein kinase-like (PK-like)"/>
    <property type="match status" value="1"/>
</dbReference>
<evidence type="ECO:0000256" key="9">
    <source>
        <dbReference type="ARBA" id="ARBA00051693"/>
    </source>
</evidence>
<evidence type="ECO:0000256" key="1">
    <source>
        <dbReference type="ARBA" id="ARBA00022679"/>
    </source>
</evidence>
<dbReference type="Pfam" id="PF00069">
    <property type="entry name" value="Pkinase"/>
    <property type="match status" value="1"/>
</dbReference>
<dbReference type="GO" id="GO:0005524">
    <property type="term" value="F:ATP binding"/>
    <property type="evidence" value="ECO:0007669"/>
    <property type="project" value="UniProtKB-UniRule"/>
</dbReference>
<accession>A0A9P9L727</accession>
<evidence type="ECO:0000256" key="2">
    <source>
        <dbReference type="ARBA" id="ARBA00022741"/>
    </source>
</evidence>
<comment type="catalytic activity">
    <reaction evidence="9">
        <text>L-tyrosyl-[protein] + ATP = O-phospho-L-tyrosyl-[protein] + ADP + H(+)</text>
        <dbReference type="Rhea" id="RHEA:10596"/>
        <dbReference type="Rhea" id="RHEA-COMP:10136"/>
        <dbReference type="Rhea" id="RHEA-COMP:20101"/>
        <dbReference type="ChEBI" id="CHEBI:15378"/>
        <dbReference type="ChEBI" id="CHEBI:30616"/>
        <dbReference type="ChEBI" id="CHEBI:46858"/>
        <dbReference type="ChEBI" id="CHEBI:61978"/>
        <dbReference type="ChEBI" id="CHEBI:456216"/>
        <dbReference type="EC" id="2.7.12.2"/>
    </reaction>
</comment>
<dbReference type="PANTHER" id="PTHR48013:SF9">
    <property type="entry name" value="DUAL SPECIFICITY MITOGEN-ACTIVATED PROTEIN KINASE KINASE 5"/>
    <property type="match status" value="1"/>
</dbReference>
<gene>
    <name evidence="14" type="ORF">B0J15DRAFT_557048</name>
</gene>
<dbReference type="GO" id="GO:0004708">
    <property type="term" value="F:MAP kinase kinase activity"/>
    <property type="evidence" value="ECO:0007669"/>
    <property type="project" value="UniProtKB-EC"/>
</dbReference>
<dbReference type="PROSITE" id="PS00107">
    <property type="entry name" value="PROTEIN_KINASE_ATP"/>
    <property type="match status" value="1"/>
</dbReference>
<evidence type="ECO:0000256" key="5">
    <source>
        <dbReference type="ARBA" id="ARBA00038035"/>
    </source>
</evidence>
<evidence type="ECO:0000256" key="3">
    <source>
        <dbReference type="ARBA" id="ARBA00022777"/>
    </source>
</evidence>
<keyword evidence="1" id="KW-0808">Transferase</keyword>
<keyword evidence="11" id="KW-0723">Serine/threonine-protein kinase</keyword>
<keyword evidence="4 10" id="KW-0067">ATP-binding</keyword>
<dbReference type="SMART" id="SM00220">
    <property type="entry name" value="S_TKc"/>
    <property type="match status" value="1"/>
</dbReference>
<evidence type="ECO:0000256" key="12">
    <source>
        <dbReference type="SAM" id="MobiDB-lite"/>
    </source>
</evidence>
<dbReference type="InterPro" id="IPR000719">
    <property type="entry name" value="Prot_kinase_dom"/>
</dbReference>
<evidence type="ECO:0000256" key="4">
    <source>
        <dbReference type="ARBA" id="ARBA00022840"/>
    </source>
</evidence>
<comment type="caution">
    <text evidence="14">The sequence shown here is derived from an EMBL/GenBank/DDBJ whole genome shotgun (WGS) entry which is preliminary data.</text>
</comment>
<dbReference type="PROSITE" id="PS50011">
    <property type="entry name" value="PROTEIN_KINASE_DOM"/>
    <property type="match status" value="1"/>
</dbReference>
<evidence type="ECO:0000313" key="14">
    <source>
        <dbReference type="EMBL" id="KAH7275133.1"/>
    </source>
</evidence>
<dbReference type="Proteomes" id="UP000736672">
    <property type="component" value="Unassembled WGS sequence"/>
</dbReference>
<dbReference type="PANTHER" id="PTHR48013">
    <property type="entry name" value="DUAL SPECIFICITY MITOGEN-ACTIVATED PROTEIN KINASE KINASE 5-RELATED"/>
    <property type="match status" value="1"/>
</dbReference>
<dbReference type="InterPro" id="IPR017441">
    <property type="entry name" value="Protein_kinase_ATP_BS"/>
</dbReference>
<dbReference type="InterPro" id="IPR008271">
    <property type="entry name" value="Ser/Thr_kinase_AS"/>
</dbReference>
<dbReference type="EMBL" id="JAGTJS010000001">
    <property type="protein sequence ID" value="KAH7275133.1"/>
    <property type="molecule type" value="Genomic_DNA"/>
</dbReference>
<protein>
    <recommendedName>
        <fullName evidence="6">mitogen-activated protein kinase kinase</fullName>
        <ecNumber evidence="6">2.7.12.2</ecNumber>
    </recommendedName>
</protein>
<dbReference type="CDD" id="cd00060">
    <property type="entry name" value="FHA"/>
    <property type="match status" value="1"/>
</dbReference>
<keyword evidence="15" id="KW-1185">Reference proteome</keyword>
<dbReference type="EC" id="2.7.12.2" evidence="6"/>
<dbReference type="AlphaFoldDB" id="A0A9P9L727"/>
<evidence type="ECO:0000256" key="8">
    <source>
        <dbReference type="ARBA" id="ARBA00049299"/>
    </source>
</evidence>
<comment type="similarity">
    <text evidence="5">Belongs to the protein kinase superfamily. STE Ser/Thr protein kinase family. MAP kinase kinase subfamily.</text>
</comment>
<reference evidence="14" key="1">
    <citation type="journal article" date="2021" name="Nat. Commun.">
        <title>Genetic determinants of endophytism in the Arabidopsis root mycobiome.</title>
        <authorList>
            <person name="Mesny F."/>
            <person name="Miyauchi S."/>
            <person name="Thiergart T."/>
            <person name="Pickel B."/>
            <person name="Atanasova L."/>
            <person name="Karlsson M."/>
            <person name="Huettel B."/>
            <person name="Barry K.W."/>
            <person name="Haridas S."/>
            <person name="Chen C."/>
            <person name="Bauer D."/>
            <person name="Andreopoulos W."/>
            <person name="Pangilinan J."/>
            <person name="LaButti K."/>
            <person name="Riley R."/>
            <person name="Lipzen A."/>
            <person name="Clum A."/>
            <person name="Drula E."/>
            <person name="Henrissat B."/>
            <person name="Kohler A."/>
            <person name="Grigoriev I.V."/>
            <person name="Martin F.M."/>
            <person name="Hacquard S."/>
        </authorList>
    </citation>
    <scope>NUCLEOTIDE SEQUENCE</scope>
    <source>
        <strain evidence="14">FSSC 5 MPI-SDFR-AT-0091</strain>
    </source>
</reference>
<sequence length="358" mass="40052">MPPEQPDCQSSGLDIGINITSTSRYTLAILGRQGHIRFDDPGISPLHCSFELHKDNREEVMLQDRSLDNSTQVLGPTAMPFNPGQPHRRVLIDREINLQFGIGGAAHDLYQFQIRWHDQRNDNGVGNPSHALTIAHEPPTSVSCLPFARIRYSNREPLGSGAFGEVWKVANVDTGEHLALKRMRRSHNHFDEYSSLKREVDILSRVSHMLKALDCLANEGMIHRDVKPENILFTPLSSGDYLYQLADFGLANMAANAQTYAGTEPYMAPEVYSGSGQPQTVKMDIWSLFVTAAYAMNAAGYRRKPRRSLEQVLKAVGEAAMWPRLQMFQEMASENPDDRATAGDMLDKVFHGRGRTTS</sequence>
<comment type="catalytic activity">
    <reaction evidence="8">
        <text>L-threonyl-[protein] + ATP = O-phospho-L-threonyl-[protein] + ADP + H(+)</text>
        <dbReference type="Rhea" id="RHEA:46608"/>
        <dbReference type="Rhea" id="RHEA-COMP:11060"/>
        <dbReference type="Rhea" id="RHEA-COMP:11605"/>
        <dbReference type="ChEBI" id="CHEBI:15378"/>
        <dbReference type="ChEBI" id="CHEBI:30013"/>
        <dbReference type="ChEBI" id="CHEBI:30616"/>
        <dbReference type="ChEBI" id="CHEBI:61977"/>
        <dbReference type="ChEBI" id="CHEBI:456216"/>
        <dbReference type="EC" id="2.7.12.2"/>
    </reaction>
</comment>
<dbReference type="OrthoDB" id="4062651at2759"/>
<evidence type="ECO:0000256" key="10">
    <source>
        <dbReference type="PROSITE-ProRule" id="PRU10141"/>
    </source>
</evidence>
<proteinExistence type="inferred from homology"/>
<evidence type="ECO:0000256" key="11">
    <source>
        <dbReference type="RuleBase" id="RU000304"/>
    </source>
</evidence>
<dbReference type="InterPro" id="IPR011009">
    <property type="entry name" value="Kinase-like_dom_sf"/>
</dbReference>
<feature type="domain" description="Protein kinase" evidence="13">
    <location>
        <begin position="1"/>
        <end position="351"/>
    </location>
</feature>
<feature type="binding site" evidence="10">
    <location>
        <position position="181"/>
    </location>
    <ligand>
        <name>ATP</name>
        <dbReference type="ChEBI" id="CHEBI:30616"/>
    </ligand>
</feature>
<name>A0A9P9L727_FUSSL</name>
<feature type="region of interest" description="Disordered" evidence="12">
    <location>
        <begin position="336"/>
        <end position="358"/>
    </location>
</feature>